<evidence type="ECO:0000256" key="2">
    <source>
        <dbReference type="ARBA" id="ARBA00022692"/>
    </source>
</evidence>
<reference evidence="11 12" key="1">
    <citation type="journal article" date="2020" name="ISME J.">
        <title>Uncovering the hidden diversity of litter-decomposition mechanisms in mushroom-forming fungi.</title>
        <authorList>
            <person name="Floudas D."/>
            <person name="Bentzer J."/>
            <person name="Ahren D."/>
            <person name="Johansson T."/>
            <person name="Persson P."/>
            <person name="Tunlid A."/>
        </authorList>
    </citation>
    <scope>NUCLEOTIDE SEQUENCE [LARGE SCALE GENOMIC DNA]</scope>
    <source>
        <strain evidence="11 12">CBS 175.51</strain>
    </source>
</reference>
<dbReference type="InterPro" id="IPR014851">
    <property type="entry name" value="BCS1_N"/>
</dbReference>
<keyword evidence="8" id="KW-0472">Membrane</keyword>
<name>A0A8H5C476_9AGAR</name>
<keyword evidence="2" id="KW-0812">Transmembrane</keyword>
<proteinExistence type="predicted"/>
<evidence type="ECO:0000313" key="11">
    <source>
        <dbReference type="EMBL" id="KAF5334980.1"/>
    </source>
</evidence>
<dbReference type="Gene3D" id="3.40.50.300">
    <property type="entry name" value="P-loop containing nucleotide triphosphate hydrolases"/>
    <property type="match status" value="1"/>
</dbReference>
<dbReference type="InterPro" id="IPR050747">
    <property type="entry name" value="Mitochondrial_chaperone_BCS1"/>
</dbReference>
<protein>
    <recommendedName>
        <fullName evidence="10">BCS1 N-terminal domain-containing protein</fullName>
    </recommendedName>
</protein>
<accession>A0A8H5C476</accession>
<dbReference type="InterPro" id="IPR057495">
    <property type="entry name" value="AAA_lid_BCS1"/>
</dbReference>
<keyword evidence="4" id="KW-0378">Hydrolase</keyword>
<keyword evidence="3" id="KW-0547">Nucleotide-binding</keyword>
<dbReference type="GO" id="GO:0016887">
    <property type="term" value="F:ATP hydrolysis activity"/>
    <property type="evidence" value="ECO:0007669"/>
    <property type="project" value="InterPro"/>
</dbReference>
<evidence type="ECO:0000256" key="7">
    <source>
        <dbReference type="ARBA" id="ARBA00023128"/>
    </source>
</evidence>
<evidence type="ECO:0000256" key="6">
    <source>
        <dbReference type="ARBA" id="ARBA00022989"/>
    </source>
</evidence>
<sequence length="642" mass="70236">MDAGLSTPTGWASLFSNTLSRIMGFSIFASIFNGGWASNTPSASGGYVFDSARLLILGTVLEAGRRFFQWLVERFRLQYSITAQFTEGDPAFEWIVMYMTEKNIWKRSRDFRINAKSSIRRWGIRVGADGGETDNKSKLGDGKKDASEHVDLVPTYELPHLFKWRSVWIETKRSTSVVNGQTPFGLGFSPGVIYLTMYTLDINALQEFIEEARVCYVEHGRASVILHTASQPNFGPGFVWNCVKRKLRRPISSIILEDGMIESIVADAREFIEMENWYIDAGIPHRRGYLLHGPPGTGKNLSRSRKPFCQRLSLMQDLLQAGELGLEIFSLSLSAGFVDDAFLQQAASSIPKKAILLIEDIDCAFSTTPRLGTGGFDLDADGGFGQALGTGFVGGGGGASGGGASAGMLAMPGLRRSSVTLSGLLNVIDGIGSEEGILFFATTNCIERLDPALLRPGRIDRKIQYRLTTKAQAASLFSRFFPAAHVTLRREDLGDEKLALEDRNIGSRQEVDCTEEVKEARLAALGKEFADNIPNYEFSTAELQGFLLSCKREPGNAARGAKLWVDQERHDRREKAMMMRRMRDGEAGSFQGASGLQDVGDPLASVGASVDASDLIPLTPPHTPSLGLKEGIQCRGLEGAIQ</sequence>
<dbReference type="AlphaFoldDB" id="A0A8H5C476"/>
<comment type="subcellular location">
    <subcellularLocation>
        <location evidence="1">Mitochondrion membrane</location>
    </subcellularLocation>
</comment>
<dbReference type="EMBL" id="JAACJK010000065">
    <property type="protein sequence ID" value="KAF5334980.1"/>
    <property type="molecule type" value="Genomic_DNA"/>
</dbReference>
<dbReference type="Pfam" id="PF25426">
    <property type="entry name" value="AAA_lid_BCS1"/>
    <property type="match status" value="1"/>
</dbReference>
<keyword evidence="6" id="KW-1133">Transmembrane helix</keyword>
<evidence type="ECO:0000256" key="9">
    <source>
        <dbReference type="ARBA" id="ARBA00048778"/>
    </source>
</evidence>
<dbReference type="GO" id="GO:0005524">
    <property type="term" value="F:ATP binding"/>
    <property type="evidence" value="ECO:0007669"/>
    <property type="project" value="UniProtKB-KW"/>
</dbReference>
<evidence type="ECO:0000256" key="3">
    <source>
        <dbReference type="ARBA" id="ARBA00022741"/>
    </source>
</evidence>
<dbReference type="Pfam" id="PF00004">
    <property type="entry name" value="AAA"/>
    <property type="match status" value="1"/>
</dbReference>
<dbReference type="PANTHER" id="PTHR23070">
    <property type="entry name" value="BCS1 AAA-TYPE ATPASE"/>
    <property type="match status" value="1"/>
</dbReference>
<evidence type="ECO:0000256" key="8">
    <source>
        <dbReference type="ARBA" id="ARBA00023136"/>
    </source>
</evidence>
<dbReference type="InterPro" id="IPR027417">
    <property type="entry name" value="P-loop_NTPase"/>
</dbReference>
<evidence type="ECO:0000313" key="12">
    <source>
        <dbReference type="Proteomes" id="UP000541558"/>
    </source>
</evidence>
<comment type="catalytic activity">
    <reaction evidence="9">
        <text>ATP + H2O = ADP + phosphate + H(+)</text>
        <dbReference type="Rhea" id="RHEA:13065"/>
        <dbReference type="ChEBI" id="CHEBI:15377"/>
        <dbReference type="ChEBI" id="CHEBI:15378"/>
        <dbReference type="ChEBI" id="CHEBI:30616"/>
        <dbReference type="ChEBI" id="CHEBI:43474"/>
        <dbReference type="ChEBI" id="CHEBI:456216"/>
    </reaction>
    <physiologicalReaction direction="left-to-right" evidence="9">
        <dbReference type="Rhea" id="RHEA:13066"/>
    </physiologicalReaction>
</comment>
<keyword evidence="7" id="KW-0496">Mitochondrion</keyword>
<dbReference type="InterPro" id="IPR003959">
    <property type="entry name" value="ATPase_AAA_core"/>
</dbReference>
<feature type="domain" description="BCS1 N-terminal" evidence="10">
    <location>
        <begin position="55"/>
        <end position="254"/>
    </location>
</feature>
<dbReference type="Proteomes" id="UP000541558">
    <property type="component" value="Unassembled WGS sequence"/>
</dbReference>
<evidence type="ECO:0000256" key="5">
    <source>
        <dbReference type="ARBA" id="ARBA00022840"/>
    </source>
</evidence>
<organism evidence="11 12">
    <name type="scientific">Ephemerocybe angulata</name>
    <dbReference type="NCBI Taxonomy" id="980116"/>
    <lineage>
        <taxon>Eukaryota</taxon>
        <taxon>Fungi</taxon>
        <taxon>Dikarya</taxon>
        <taxon>Basidiomycota</taxon>
        <taxon>Agaricomycotina</taxon>
        <taxon>Agaricomycetes</taxon>
        <taxon>Agaricomycetidae</taxon>
        <taxon>Agaricales</taxon>
        <taxon>Agaricineae</taxon>
        <taxon>Psathyrellaceae</taxon>
        <taxon>Ephemerocybe</taxon>
    </lineage>
</organism>
<dbReference type="Pfam" id="PF08740">
    <property type="entry name" value="BCS1_N"/>
    <property type="match status" value="1"/>
</dbReference>
<comment type="caution">
    <text evidence="11">The sequence shown here is derived from an EMBL/GenBank/DDBJ whole genome shotgun (WGS) entry which is preliminary data.</text>
</comment>
<evidence type="ECO:0000256" key="1">
    <source>
        <dbReference type="ARBA" id="ARBA00004325"/>
    </source>
</evidence>
<dbReference type="SUPFAM" id="SSF52540">
    <property type="entry name" value="P-loop containing nucleoside triphosphate hydrolases"/>
    <property type="match status" value="1"/>
</dbReference>
<dbReference type="OrthoDB" id="10251412at2759"/>
<keyword evidence="12" id="KW-1185">Reference proteome</keyword>
<gene>
    <name evidence="11" type="ORF">D9611_010033</name>
</gene>
<evidence type="ECO:0000259" key="10">
    <source>
        <dbReference type="SMART" id="SM01024"/>
    </source>
</evidence>
<dbReference type="SMART" id="SM01024">
    <property type="entry name" value="BCS1_N"/>
    <property type="match status" value="1"/>
</dbReference>
<keyword evidence="5" id="KW-0067">ATP-binding</keyword>
<dbReference type="GO" id="GO:0031966">
    <property type="term" value="C:mitochondrial membrane"/>
    <property type="evidence" value="ECO:0007669"/>
    <property type="project" value="UniProtKB-SubCell"/>
</dbReference>
<evidence type="ECO:0000256" key="4">
    <source>
        <dbReference type="ARBA" id="ARBA00022801"/>
    </source>
</evidence>